<organism evidence="2 3">
    <name type="scientific">Neodothiora populina</name>
    <dbReference type="NCBI Taxonomy" id="2781224"/>
    <lineage>
        <taxon>Eukaryota</taxon>
        <taxon>Fungi</taxon>
        <taxon>Dikarya</taxon>
        <taxon>Ascomycota</taxon>
        <taxon>Pezizomycotina</taxon>
        <taxon>Dothideomycetes</taxon>
        <taxon>Dothideomycetidae</taxon>
        <taxon>Dothideales</taxon>
        <taxon>Dothioraceae</taxon>
        <taxon>Neodothiora</taxon>
    </lineage>
</organism>
<dbReference type="PANTHER" id="PTHR42047">
    <property type="entry name" value="PROTEIN, PUTATIVE (AFU_ORTHOLOGUE AFUA_6G03560)-RELATED"/>
    <property type="match status" value="1"/>
</dbReference>
<dbReference type="GeneID" id="95973713"/>
<dbReference type="EMBL" id="JBFMKM010000018">
    <property type="protein sequence ID" value="KAL1296498.1"/>
    <property type="molecule type" value="Genomic_DNA"/>
</dbReference>
<feature type="signal peptide" evidence="1">
    <location>
        <begin position="1"/>
        <end position="20"/>
    </location>
</feature>
<accession>A0ABR3P1B0</accession>
<feature type="chain" id="PRO_5046067241" evidence="1">
    <location>
        <begin position="21"/>
        <end position="184"/>
    </location>
</feature>
<keyword evidence="3" id="KW-1185">Reference proteome</keyword>
<keyword evidence="1" id="KW-0732">Signal</keyword>
<sequence length="184" mass="19782">MFSASVLASLALTLLPAVQAQAYIPYAWNTSAPAIHDQAITASYGIFDISDRTTGFCPDWDPDCPSKNTTILSGPGDDGSMWMGSLRGGQQIYTFSGGLAYTQPDSVSVYLHEFHTNFTVEADAEVGADVLRLNGDDWYICEYYSVPLKVFAAVSGEPADATGPCYKAVIRLEETNAPAVDLYG</sequence>
<gene>
    <name evidence="2" type="ORF">AAFC00_000010</name>
</gene>
<evidence type="ECO:0000256" key="1">
    <source>
        <dbReference type="SAM" id="SignalP"/>
    </source>
</evidence>
<dbReference type="InterPro" id="IPR052820">
    <property type="entry name" value="PhiA_domain"/>
</dbReference>
<dbReference type="RefSeq" id="XP_069196180.1">
    <property type="nucleotide sequence ID" value="XM_069340184.1"/>
</dbReference>
<name>A0ABR3P1B0_9PEZI</name>
<evidence type="ECO:0000313" key="3">
    <source>
        <dbReference type="Proteomes" id="UP001562354"/>
    </source>
</evidence>
<dbReference type="PANTHER" id="PTHR42047:SF1">
    <property type="entry name" value="PROTEIN, PUTATIVE (AFU_ORTHOLOGUE AFUA_6G03560)-RELATED"/>
    <property type="match status" value="1"/>
</dbReference>
<proteinExistence type="predicted"/>
<comment type="caution">
    <text evidence="2">The sequence shown here is derived from an EMBL/GenBank/DDBJ whole genome shotgun (WGS) entry which is preliminary data.</text>
</comment>
<protein>
    <submittedName>
        <fullName evidence="2">Uncharacterized protein</fullName>
    </submittedName>
</protein>
<dbReference type="Proteomes" id="UP001562354">
    <property type="component" value="Unassembled WGS sequence"/>
</dbReference>
<reference evidence="2 3" key="1">
    <citation type="submission" date="2024-07" db="EMBL/GenBank/DDBJ databases">
        <title>Draft sequence of the Neodothiora populina.</title>
        <authorList>
            <person name="Drown D.D."/>
            <person name="Schuette U.S."/>
            <person name="Buechlein A.B."/>
            <person name="Rusch D.R."/>
            <person name="Winton L.W."/>
            <person name="Adams G.A."/>
        </authorList>
    </citation>
    <scope>NUCLEOTIDE SEQUENCE [LARGE SCALE GENOMIC DNA]</scope>
    <source>
        <strain evidence="2 3">CPC 39397</strain>
    </source>
</reference>
<evidence type="ECO:0000313" key="2">
    <source>
        <dbReference type="EMBL" id="KAL1296498.1"/>
    </source>
</evidence>